<dbReference type="RefSeq" id="WP_166055769.1">
    <property type="nucleotide sequence ID" value="NZ_JAAMPJ010000020.1"/>
</dbReference>
<organism evidence="1 2">
    <name type="scientific">Lentzea alba</name>
    <dbReference type="NCBI Taxonomy" id="2714351"/>
    <lineage>
        <taxon>Bacteria</taxon>
        <taxon>Bacillati</taxon>
        <taxon>Actinomycetota</taxon>
        <taxon>Actinomycetes</taxon>
        <taxon>Pseudonocardiales</taxon>
        <taxon>Pseudonocardiaceae</taxon>
        <taxon>Lentzea</taxon>
    </lineage>
</organism>
<protein>
    <submittedName>
        <fullName evidence="1">Nucleotidyl transferase AbiEii/AbiGii toxin family protein</fullName>
    </submittedName>
</protein>
<sequence length="300" mass="33134">MTRPTKDTPAGRAYLELQNRARRDKRPTQELLTLYVLERWLARLAESPHVGEFVLKGGVLLAVFEARRPTADADLLARNMPNDEASVVARVIEIAEGVLDPDDGVRFLTGTAVARTIRDDDLYSGVRVGMDCELSTAKVKLWLDVNFGDPITPAPRVLELPSQRPGVPGVPVLGYPVETVLAEKSSTAIALGDTSTRVRDYVNLYTLTGRQVLSYESVRAALDATTSHRGVELQPLSAVLGEFVSLREGAYRAFKRRLGVDGVHLPERFADVVAAVVEFVDPLTEGDFRKAWNPSDRRWL</sequence>
<dbReference type="AlphaFoldDB" id="A0A7C9RYP1"/>
<dbReference type="Proteomes" id="UP000481360">
    <property type="component" value="Unassembled WGS sequence"/>
</dbReference>
<dbReference type="EMBL" id="JAAMPJ010000020">
    <property type="protein sequence ID" value="NGY66247.1"/>
    <property type="molecule type" value="Genomic_DNA"/>
</dbReference>
<comment type="caution">
    <text evidence="1">The sequence shown here is derived from an EMBL/GenBank/DDBJ whole genome shotgun (WGS) entry which is preliminary data.</text>
</comment>
<gene>
    <name evidence="1" type="ORF">G7043_45915</name>
</gene>
<keyword evidence="1" id="KW-0808">Transferase</keyword>
<dbReference type="InterPro" id="IPR014942">
    <property type="entry name" value="AbiEii"/>
</dbReference>
<name>A0A7C9RYP1_9PSEU</name>
<keyword evidence="2" id="KW-1185">Reference proteome</keyword>
<evidence type="ECO:0000313" key="1">
    <source>
        <dbReference type="EMBL" id="NGY66247.1"/>
    </source>
</evidence>
<proteinExistence type="predicted"/>
<dbReference type="Pfam" id="PF08843">
    <property type="entry name" value="AbiEii"/>
    <property type="match status" value="1"/>
</dbReference>
<dbReference type="GO" id="GO:0016740">
    <property type="term" value="F:transferase activity"/>
    <property type="evidence" value="ECO:0007669"/>
    <property type="project" value="UniProtKB-KW"/>
</dbReference>
<accession>A0A7C9RYP1</accession>
<reference evidence="1 2" key="1">
    <citation type="submission" date="2020-03" db="EMBL/GenBank/DDBJ databases">
        <title>Isolation and identification of active actinomycetes.</title>
        <authorList>
            <person name="Sun X."/>
        </authorList>
    </citation>
    <scope>NUCLEOTIDE SEQUENCE [LARGE SCALE GENOMIC DNA]</scope>
    <source>
        <strain evidence="1 2">NEAU-D13</strain>
    </source>
</reference>
<evidence type="ECO:0000313" key="2">
    <source>
        <dbReference type="Proteomes" id="UP000481360"/>
    </source>
</evidence>